<evidence type="ECO:0000256" key="21">
    <source>
        <dbReference type="ARBA" id="ARBA00078702"/>
    </source>
</evidence>
<feature type="repeat" description="TPR" evidence="24">
    <location>
        <begin position="253"/>
        <end position="286"/>
    </location>
</feature>
<sequence length="1382" mass="150821">MEKGFVRRGSESDPIHCDLNLAIAPDLLLGTGAGRARLTKGGAEPERAPAREGRDHDKGAGLGELVGGAGVCVGKSNCATGRSGPPSPGRGDGGAARPPGDFGEPEHMGPSHKQVPPRHHAGPVALSTPPRSAAPHCWGAGSNERAHQTPSGKKRAFSTWLPPGKMRTGGECAAAGVLNWPCAADWLPAWVSVNPRSRRGLFLYQGESEGESRRRAGRRRRSGNRTPTLRPLHGKLESLHGCVQALLREPAQPGLWEQLGQLYESEHDSEEAIRCYHSALRYGGSFAELGPRIGRLQQAQLWNFHAGSCQHRARVLPPLEQVWNLLHLEHKRNYGAKRGGPPVKRAAEPPVVQPVPPAALSGPSGEEGLSPGGKRRRGCSSEQTGLPPGLPLPPPPLPPPPPPPPPPLSGLAPSPPFQLTKPGLWSTLHGDAWGPERKGSGPPERQFSTSGGPWAREHRAGEEPAPGPATSTQPPPPLPLPPARSESEVLEEISRACETLVERVGRNVIDPGDTVDTADALDSVAERLLPPAQVKEETGGVTAAAGPGSGKRRQKEHLKEHRRHRRACKDSVGRRPREGSTKAKAPKEKSRRVLGNLDLQSEEIQGREKARPDLGGASKAKSPTASALAPVPAPSTQPTPPSAPVPGKKTREEAPGPPGVSRADMLKLRSLSEGPPKELKIRLIKVESGDKETFIASEVEERRLRMADLTISHCAADVVRASKNAKVKGKFRESYLSPAQSVKPKINSEEKLPREKLNPPTPSIYLESKRDAFSPVLLQFCTDPRNPITVIRGLAGSLRLNLGLFSTKTLVEASGEHTVEVRTQVQQPSDENWDLTGTRQIWPCESSRSHTTIAKYAQYQASSFQESLQEEKESEDEESEEPDSTTGTPPSSSAPDPKNHHIIKFGTNIDLSDAKRWKPQLQELLKLPAFMRVTSTGNMLSHVGHTILGMNTVQLYMKVPGSRTPGHQENNNFCSVNINIGPGDCEWFAVHEHYWETISAFCDRHGVDYLTGSWWPILDDLYASNIPVYRFVQRPGDLVWINAGTVHWVQATGWCNNIAWNVGPLTAYQYQLALERYEWNEVKNVKSIVPMIHVSWNVARTVKISDPDLFKMIKFCLLQSMKHCQVQRESLVRAGKKIAYQGRVKDEPAYYCNECDVEVFNILFVTSENGSRNTYLVHCEGCARRRSAGLQGVVVLEQYRTEELAQAYDAFTLPRRAGASQAMADVPGAQRSVLSSGPEPRDPLDCWACAVLVTAQNLLVAAFNLLLLALVLGTILLPAVTMLGFGFLCHSQFLRSQAPPCTAHLRDPGFTALLVTGFLLLVPLLVLALASYRRLCLRLRLADCLVPYSRALYRRRQGTQQPRQTRASPGSQALPTPGKVWV</sequence>
<feature type="region of interest" description="Disordered" evidence="25">
    <location>
        <begin position="503"/>
        <end position="663"/>
    </location>
</feature>
<evidence type="ECO:0000256" key="5">
    <source>
        <dbReference type="ARBA" id="ARBA00022553"/>
    </source>
</evidence>
<gene>
    <name evidence="28" type="ORF">H920_19751</name>
</gene>
<dbReference type="Pfam" id="PF02373">
    <property type="entry name" value="JmjC"/>
    <property type="match status" value="1"/>
</dbReference>
<dbReference type="Pfam" id="PF21322">
    <property type="entry name" value="KDM6_C-hel"/>
    <property type="match status" value="1"/>
</dbReference>
<dbReference type="InterPro" id="IPR048560">
    <property type="entry name" value="KDM6A_B-like_GATAL"/>
</dbReference>
<dbReference type="eggNOG" id="KOG1124">
    <property type="taxonomic scope" value="Eukaryota"/>
</dbReference>
<evidence type="ECO:0000256" key="19">
    <source>
        <dbReference type="ARBA" id="ARBA00063549"/>
    </source>
</evidence>
<keyword evidence="11" id="KW-0560">Oxidoreductase</keyword>
<feature type="compositionally biased region" description="Pro residues" evidence="25">
    <location>
        <begin position="631"/>
        <end position="644"/>
    </location>
</feature>
<evidence type="ECO:0000256" key="26">
    <source>
        <dbReference type="SAM" id="Phobius"/>
    </source>
</evidence>
<keyword evidence="14" id="KW-0539">Nucleus</keyword>
<dbReference type="InterPro" id="IPR046941">
    <property type="entry name" value="KDM6_GATAL_sf"/>
</dbReference>
<feature type="region of interest" description="Disordered" evidence="25">
    <location>
        <begin position="1356"/>
        <end position="1382"/>
    </location>
</feature>
<keyword evidence="12" id="KW-0408">Iron</keyword>
<dbReference type="PROSITE" id="PS51184">
    <property type="entry name" value="JMJC"/>
    <property type="match status" value="1"/>
</dbReference>
<feature type="compositionally biased region" description="Basic and acidic residues" evidence="25">
    <location>
        <begin position="568"/>
        <end position="588"/>
    </location>
</feature>
<feature type="region of interest" description="Disordered" evidence="25">
    <location>
        <begin position="207"/>
        <end position="230"/>
    </location>
</feature>
<keyword evidence="10" id="KW-0223">Dioxygenase</keyword>
<dbReference type="GO" id="GO:0031490">
    <property type="term" value="F:chromatin DNA binding"/>
    <property type="evidence" value="ECO:0007669"/>
    <property type="project" value="TreeGrafter"/>
</dbReference>
<evidence type="ECO:0000256" key="10">
    <source>
        <dbReference type="ARBA" id="ARBA00022964"/>
    </source>
</evidence>
<dbReference type="InterPro" id="IPR019734">
    <property type="entry name" value="TPR_rpt"/>
</dbReference>
<dbReference type="GO" id="GO:0008168">
    <property type="term" value="F:methyltransferase activity"/>
    <property type="evidence" value="ECO:0007669"/>
    <property type="project" value="UniProtKB-KW"/>
</dbReference>
<keyword evidence="4" id="KW-1017">Isopeptide bond</keyword>
<keyword evidence="24" id="KW-0802">TPR repeat</keyword>
<evidence type="ECO:0000256" key="8">
    <source>
        <dbReference type="ARBA" id="ARBA00022843"/>
    </source>
</evidence>
<feature type="transmembrane region" description="Helical" evidence="26">
    <location>
        <begin position="1310"/>
        <end position="1332"/>
    </location>
</feature>
<proteinExistence type="inferred from homology"/>
<evidence type="ECO:0000313" key="28">
    <source>
        <dbReference type="EMBL" id="KFO18847.1"/>
    </source>
</evidence>
<feature type="compositionally biased region" description="Low complexity" evidence="25">
    <location>
        <begin position="884"/>
        <end position="896"/>
    </location>
</feature>
<evidence type="ECO:0000256" key="22">
    <source>
        <dbReference type="ARBA" id="ARBA00079190"/>
    </source>
</evidence>
<dbReference type="Gene3D" id="1.20.58.1370">
    <property type="match status" value="1"/>
</dbReference>
<feature type="compositionally biased region" description="Basic and acidic residues" evidence="25">
    <location>
        <begin position="43"/>
        <end position="59"/>
    </location>
</feature>
<dbReference type="FunFam" id="2.60.120.650:FF:000009">
    <property type="entry name" value="Putative lysine-specific demethylase 6B"/>
    <property type="match status" value="1"/>
</dbReference>
<evidence type="ECO:0000256" key="16">
    <source>
        <dbReference type="ARBA" id="ARBA00034525"/>
    </source>
</evidence>
<evidence type="ECO:0000313" key="29">
    <source>
        <dbReference type="Proteomes" id="UP000028990"/>
    </source>
</evidence>
<dbReference type="Pfam" id="PF21326">
    <property type="entry name" value="KDM6_GATAL"/>
    <property type="match status" value="1"/>
</dbReference>
<keyword evidence="26" id="KW-0472">Membrane</keyword>
<feature type="region of interest" description="Disordered" evidence="25">
    <location>
        <begin position="740"/>
        <end position="760"/>
    </location>
</feature>
<keyword evidence="26" id="KW-1133">Transmembrane helix</keyword>
<dbReference type="SUPFAM" id="SSF51197">
    <property type="entry name" value="Clavaminate synthase-like"/>
    <property type="match status" value="1"/>
</dbReference>
<comment type="subunit">
    <text evidence="19">Interacts with TLE1. Component of the MLL4 complex, at least composed of KMT2B/MLL4, ASH2L, RBBP5, WDR5, and KDM6B. Interacts with TBX21, SMARCA4, SMARCC1 and SMARCC2.</text>
</comment>
<comment type="catalytic activity">
    <reaction evidence="17">
        <text>N(6),N(6),N(6)-trimethyl-L-lysyl(27)-[histone H3] + 2 2-oxoglutarate + 2 O2 = N(6)-methyl-L-lysyl(27)-[histone H3] + 2 formaldehyde + 2 succinate + 2 CO2</text>
        <dbReference type="Rhea" id="RHEA:60224"/>
        <dbReference type="Rhea" id="RHEA-COMP:15535"/>
        <dbReference type="Rhea" id="RHEA-COMP:15544"/>
        <dbReference type="ChEBI" id="CHEBI:15379"/>
        <dbReference type="ChEBI" id="CHEBI:16526"/>
        <dbReference type="ChEBI" id="CHEBI:16810"/>
        <dbReference type="ChEBI" id="CHEBI:16842"/>
        <dbReference type="ChEBI" id="CHEBI:30031"/>
        <dbReference type="ChEBI" id="CHEBI:61929"/>
        <dbReference type="ChEBI" id="CHEBI:61961"/>
        <dbReference type="EC" id="1.14.11.68"/>
    </reaction>
</comment>
<dbReference type="GO" id="GO:0006954">
    <property type="term" value="P:inflammatory response"/>
    <property type="evidence" value="ECO:0007669"/>
    <property type="project" value="UniProtKB-KW"/>
</dbReference>
<dbReference type="STRING" id="885580.ENSFDAP00000018199"/>
<dbReference type="GO" id="GO:0032259">
    <property type="term" value="P:methylation"/>
    <property type="evidence" value="ECO:0007669"/>
    <property type="project" value="UniProtKB-KW"/>
</dbReference>
<dbReference type="PANTHER" id="PTHR14017">
    <property type="entry name" value="LYSINE-SPECIFIC DEMETHYLASE"/>
    <property type="match status" value="1"/>
</dbReference>
<keyword evidence="26" id="KW-0812">Transmembrane</keyword>
<name>A0A091CLX8_FUKDA</name>
<keyword evidence="13" id="KW-0395">Inflammatory response</keyword>
<reference evidence="28 29" key="1">
    <citation type="submission" date="2013-11" db="EMBL/GenBank/DDBJ databases">
        <title>The Damaraland mole rat (Fukomys damarensis) genome and evolution of African mole rats.</title>
        <authorList>
            <person name="Gladyshev V.N."/>
            <person name="Fang X."/>
        </authorList>
    </citation>
    <scope>NUCLEOTIDE SEQUENCE [LARGE SCALE GENOMIC DNA]</scope>
    <source>
        <tissue evidence="28">Liver</tissue>
    </source>
</reference>
<keyword evidence="6" id="KW-0479">Metal-binding</keyword>
<dbReference type="Proteomes" id="UP000028990">
    <property type="component" value="Unassembled WGS sequence"/>
</dbReference>
<evidence type="ECO:0000256" key="4">
    <source>
        <dbReference type="ARBA" id="ARBA00022499"/>
    </source>
</evidence>
<keyword evidence="5" id="KW-0597">Phosphoprotein</keyword>
<evidence type="ECO:0000256" key="24">
    <source>
        <dbReference type="PROSITE-ProRule" id="PRU00339"/>
    </source>
</evidence>
<evidence type="ECO:0000256" key="18">
    <source>
        <dbReference type="ARBA" id="ARBA00059748"/>
    </source>
</evidence>
<keyword evidence="28" id="KW-0489">Methyltransferase</keyword>
<evidence type="ECO:0000256" key="12">
    <source>
        <dbReference type="ARBA" id="ARBA00023004"/>
    </source>
</evidence>
<feature type="compositionally biased region" description="Pro residues" evidence="25">
    <location>
        <begin position="473"/>
        <end position="482"/>
    </location>
</feature>
<feature type="compositionally biased region" description="Basic residues" evidence="25">
    <location>
        <begin position="550"/>
        <end position="567"/>
    </location>
</feature>
<keyword evidence="7" id="KW-0862">Zinc</keyword>
<evidence type="ECO:0000256" key="11">
    <source>
        <dbReference type="ARBA" id="ARBA00023002"/>
    </source>
</evidence>
<dbReference type="InterPro" id="IPR048562">
    <property type="entry name" value="KDM6A_B-like_C-hel"/>
</dbReference>
<feature type="region of interest" description="Disordered" evidence="25">
    <location>
        <begin position="864"/>
        <end position="900"/>
    </location>
</feature>
<dbReference type="FunFam" id="2.10.110.20:FF:000001">
    <property type="entry name" value="lysine-specific demethylase 6A isoform X2"/>
    <property type="match status" value="1"/>
</dbReference>
<feature type="compositionally biased region" description="Low complexity" evidence="25">
    <location>
        <begin position="358"/>
        <end position="369"/>
    </location>
</feature>
<dbReference type="GO" id="GO:0046872">
    <property type="term" value="F:metal ion binding"/>
    <property type="evidence" value="ECO:0007669"/>
    <property type="project" value="UniProtKB-KW"/>
</dbReference>
<dbReference type="GO" id="GO:0010468">
    <property type="term" value="P:regulation of gene expression"/>
    <property type="evidence" value="ECO:0007669"/>
    <property type="project" value="TreeGrafter"/>
</dbReference>
<evidence type="ECO:0000256" key="15">
    <source>
        <dbReference type="ARBA" id="ARBA00034483"/>
    </source>
</evidence>
<dbReference type="PANTHER" id="PTHR14017:SF5">
    <property type="entry name" value="LYSINE-SPECIFIC DEMETHYLASE 6B"/>
    <property type="match status" value="1"/>
</dbReference>
<comment type="cofactor">
    <cofactor evidence="2">
        <name>L-ascorbate</name>
        <dbReference type="ChEBI" id="CHEBI:38290"/>
    </cofactor>
</comment>
<dbReference type="eggNOG" id="KOG1246">
    <property type="taxonomic scope" value="Eukaryota"/>
</dbReference>
<keyword evidence="29" id="KW-1185">Reference proteome</keyword>
<keyword evidence="9" id="KW-0156">Chromatin regulator</keyword>
<comment type="similarity">
    <text evidence="15">Belongs to the UTX family.</text>
</comment>
<evidence type="ECO:0000256" key="14">
    <source>
        <dbReference type="ARBA" id="ARBA00023242"/>
    </source>
</evidence>
<dbReference type="GO" id="GO:0000978">
    <property type="term" value="F:RNA polymerase II cis-regulatory region sequence-specific DNA binding"/>
    <property type="evidence" value="ECO:0007669"/>
    <property type="project" value="TreeGrafter"/>
</dbReference>
<comment type="cofactor">
    <cofactor evidence="1">
        <name>Fe(2+)</name>
        <dbReference type="ChEBI" id="CHEBI:29033"/>
    </cofactor>
</comment>
<dbReference type="EC" id="1.14.11.68" evidence="16"/>
<evidence type="ECO:0000256" key="17">
    <source>
        <dbReference type="ARBA" id="ARBA00048695"/>
    </source>
</evidence>
<evidence type="ECO:0000256" key="1">
    <source>
        <dbReference type="ARBA" id="ARBA00001954"/>
    </source>
</evidence>
<dbReference type="GO" id="GO:0044666">
    <property type="term" value="C:MLL3/4 complex"/>
    <property type="evidence" value="ECO:0007669"/>
    <property type="project" value="TreeGrafter"/>
</dbReference>
<dbReference type="SMART" id="SM00558">
    <property type="entry name" value="JmjC"/>
    <property type="match status" value="1"/>
</dbReference>
<evidence type="ECO:0000256" key="2">
    <source>
        <dbReference type="ARBA" id="ARBA00001961"/>
    </source>
</evidence>
<evidence type="ECO:0000256" key="6">
    <source>
        <dbReference type="ARBA" id="ARBA00022723"/>
    </source>
</evidence>
<feature type="compositionally biased region" description="Pro residues" evidence="25">
    <location>
        <begin position="388"/>
        <end position="416"/>
    </location>
</feature>
<feature type="compositionally biased region" description="Basic and acidic residues" evidence="25">
    <location>
        <begin position="746"/>
        <end position="757"/>
    </location>
</feature>
<evidence type="ECO:0000256" key="7">
    <source>
        <dbReference type="ARBA" id="ARBA00022833"/>
    </source>
</evidence>
<evidence type="ECO:0000256" key="3">
    <source>
        <dbReference type="ARBA" id="ARBA00004123"/>
    </source>
</evidence>
<evidence type="ECO:0000259" key="27">
    <source>
        <dbReference type="PROSITE" id="PS51184"/>
    </source>
</evidence>
<feature type="transmembrane region" description="Helical" evidence="26">
    <location>
        <begin position="1265"/>
        <end position="1289"/>
    </location>
</feature>
<feature type="region of interest" description="Disordered" evidence="25">
    <location>
        <begin position="79"/>
        <end position="162"/>
    </location>
</feature>
<keyword evidence="28" id="KW-0808">Transferase</keyword>
<evidence type="ECO:0000256" key="25">
    <source>
        <dbReference type="SAM" id="MobiDB-lite"/>
    </source>
</evidence>
<dbReference type="FunFam" id="1.20.58.1370:FF:000001">
    <property type="entry name" value="lysine-specific demethylase 6A isoform X2"/>
    <property type="match status" value="1"/>
</dbReference>
<evidence type="ECO:0000256" key="23">
    <source>
        <dbReference type="ARBA" id="ARBA00082905"/>
    </source>
</evidence>
<evidence type="ECO:0000256" key="13">
    <source>
        <dbReference type="ARBA" id="ARBA00023198"/>
    </source>
</evidence>
<dbReference type="InterPro" id="IPR003347">
    <property type="entry name" value="JmjC_dom"/>
</dbReference>
<feature type="region of interest" description="Disordered" evidence="25">
    <location>
        <begin position="336"/>
        <end position="491"/>
    </location>
</feature>
<dbReference type="InterPro" id="IPR051630">
    <property type="entry name" value="Corepressor-Demethylase"/>
</dbReference>
<evidence type="ECO:0000256" key="9">
    <source>
        <dbReference type="ARBA" id="ARBA00022853"/>
    </source>
</evidence>
<dbReference type="GO" id="GO:0007507">
    <property type="term" value="P:heart development"/>
    <property type="evidence" value="ECO:0007669"/>
    <property type="project" value="UniProtKB-ARBA"/>
</dbReference>
<protein>
    <recommendedName>
        <fullName evidence="20">Lysine-specific demethylase 6B</fullName>
        <ecNumber evidence="16">1.14.11.68</ecNumber>
    </recommendedName>
    <alternativeName>
        <fullName evidence="21">JmjC domain-containing protein 3</fullName>
    </alternativeName>
    <alternativeName>
        <fullName evidence="23">Jumonji domain-containing protein 3</fullName>
    </alternativeName>
    <alternativeName>
        <fullName evidence="22">[histone H3]-trimethyl-L-lysine(27) demethylase 6B</fullName>
    </alternativeName>
</protein>
<dbReference type="GO" id="GO:0071558">
    <property type="term" value="F:histone H3K27me2/H3K27me3 demethylase activity"/>
    <property type="evidence" value="ECO:0007669"/>
    <property type="project" value="UniProtKB-EC"/>
</dbReference>
<feature type="region of interest" description="Disordered" evidence="25">
    <location>
        <begin position="37"/>
        <end position="62"/>
    </location>
</feature>
<comment type="subcellular location">
    <subcellularLocation>
        <location evidence="3">Nucleus</location>
    </subcellularLocation>
</comment>
<feature type="domain" description="JmjC" evidence="27">
    <location>
        <begin position="916"/>
        <end position="1079"/>
    </location>
</feature>
<dbReference type="Gene3D" id="2.10.110.20">
    <property type="match status" value="1"/>
</dbReference>
<accession>A0A091CLX8</accession>
<dbReference type="Gene3D" id="2.60.120.650">
    <property type="entry name" value="Cupin"/>
    <property type="match status" value="1"/>
</dbReference>
<keyword evidence="8" id="KW-0832">Ubl conjugation</keyword>
<dbReference type="PROSITE" id="PS50005">
    <property type="entry name" value="TPR"/>
    <property type="match status" value="1"/>
</dbReference>
<evidence type="ECO:0000256" key="20">
    <source>
        <dbReference type="ARBA" id="ARBA00069212"/>
    </source>
</evidence>
<feature type="compositionally biased region" description="Acidic residues" evidence="25">
    <location>
        <begin position="872"/>
        <end position="883"/>
    </location>
</feature>
<organism evidence="28 29">
    <name type="scientific">Fukomys damarensis</name>
    <name type="common">Damaraland mole rat</name>
    <name type="synonym">Cryptomys damarensis</name>
    <dbReference type="NCBI Taxonomy" id="885580"/>
    <lineage>
        <taxon>Eukaryota</taxon>
        <taxon>Metazoa</taxon>
        <taxon>Chordata</taxon>
        <taxon>Craniata</taxon>
        <taxon>Vertebrata</taxon>
        <taxon>Euteleostomi</taxon>
        <taxon>Mammalia</taxon>
        <taxon>Eutheria</taxon>
        <taxon>Euarchontoglires</taxon>
        <taxon>Glires</taxon>
        <taxon>Rodentia</taxon>
        <taxon>Hystricomorpha</taxon>
        <taxon>Bathyergidae</taxon>
        <taxon>Fukomys</taxon>
    </lineage>
</organism>
<dbReference type="EMBL" id="KN125302">
    <property type="protein sequence ID" value="KFO18847.1"/>
    <property type="molecule type" value="Genomic_DNA"/>
</dbReference>
<comment type="function">
    <text evidence="18">Histone demethylase that specifically demethylates 'Lys-27' of histone H3, thereby playing a central role in histone code. Demethylates trimethylated and dimethylated H3 'Lys-27'. Plays a central role in regulation of posterior development, by regulating HOX gene expression. Involved in inflammatory response by participating in macrophage differentiation in case of inflammation by regulating gene expression and macrophage differentiation. Plays a demethylase-independent role in chromatin remodeling to regulate T-box family member-dependent gene expression by acting as a link between T-box factors and the SMARCA4-containing SWI/SNF remodeling complex.</text>
</comment>